<organism evidence="2 5">
    <name type="scientific">Natronobacterium gregoryi (strain ATCC 43098 / DSM 3393 / CCM 3738 / CIP 104747 / IAM 13177 / JCM 8860 / NBRC 102187 / NCIMB 2189 / SP2)</name>
    <dbReference type="NCBI Taxonomy" id="797304"/>
    <lineage>
        <taxon>Archaea</taxon>
        <taxon>Methanobacteriati</taxon>
        <taxon>Methanobacteriota</taxon>
        <taxon>Stenosarchaea group</taxon>
        <taxon>Halobacteria</taxon>
        <taxon>Halobacteriales</taxon>
        <taxon>Natrialbaceae</taxon>
        <taxon>Natronobacterium</taxon>
    </lineage>
</organism>
<reference evidence="4 7" key="4">
    <citation type="submission" date="2017-12" db="EMBL/GenBank/DDBJ databases">
        <title>The characterization of oligonucleotides binding to NgAgo.</title>
        <authorList>
            <person name="Jiang L."/>
            <person name="He B."/>
            <person name="Kang J."/>
            <person name="Yu M."/>
            <person name="Li N."/>
            <person name="Fang Y."/>
            <person name="Tang Z."/>
            <person name="Wu P."/>
            <person name="Yao P."/>
            <person name="Huang J."/>
        </authorList>
    </citation>
    <scope>NUCLEOTIDE SEQUENCE [LARGE SCALE GENOMIC DNA]</scope>
    <source>
        <strain evidence="4 7">SP2</strain>
        <tissue evidence="4">Freeze-dried powder thallus</tissue>
    </source>
</reference>
<dbReference type="Proteomes" id="UP000234484">
    <property type="component" value="Unassembled WGS sequence"/>
</dbReference>
<accession>L0AJ12</accession>
<dbReference type="EMBL" id="PKKI01000061">
    <property type="protein sequence ID" value="PLK19234.1"/>
    <property type="molecule type" value="Genomic_DNA"/>
</dbReference>
<reference evidence="2" key="2">
    <citation type="submission" date="2012-03" db="EMBL/GenBank/DDBJ databases">
        <title>Complete sequence of Natronobacterium gregoryi SP2.</title>
        <authorList>
            <consortium name="US DOE Joint Genome Institute"/>
            <person name="Lucas S."/>
            <person name="Han J."/>
            <person name="Lapidus A."/>
            <person name="Cheng J.-F."/>
            <person name="Goodwin L."/>
            <person name="Pitluck S."/>
            <person name="Peters L."/>
            <person name="Mikhailova N."/>
            <person name="Teshima H."/>
            <person name="Detter J.C."/>
            <person name="Han C."/>
            <person name="Tapia R."/>
            <person name="Land M."/>
            <person name="Hauser L."/>
            <person name="Kyrpides N."/>
            <person name="Ivanova N."/>
            <person name="Pagani I."/>
            <person name="Sproer C."/>
            <person name="Anderson I."/>
            <person name="Woyke T."/>
        </authorList>
    </citation>
    <scope>NUCLEOTIDE SEQUENCE</scope>
    <source>
        <strain evidence="2">SP2</strain>
    </source>
</reference>
<dbReference type="HOGENOM" id="CLU_2581513_0_0_2"/>
<evidence type="ECO:0000313" key="6">
    <source>
        <dbReference type="Proteomes" id="UP000011613"/>
    </source>
</evidence>
<feature type="compositionally biased region" description="Acidic residues" evidence="1">
    <location>
        <begin position="47"/>
        <end position="57"/>
    </location>
</feature>
<feature type="compositionally biased region" description="Basic and acidic residues" evidence="1">
    <location>
        <begin position="1"/>
        <end position="12"/>
    </location>
</feature>
<dbReference type="EMBL" id="AOIC01000101">
    <property type="protein sequence ID" value="ELY65277.1"/>
    <property type="molecule type" value="Genomic_DNA"/>
</dbReference>
<evidence type="ECO:0000313" key="2">
    <source>
        <dbReference type="EMBL" id="AFZ73791.1"/>
    </source>
</evidence>
<reference evidence="3 6" key="3">
    <citation type="journal article" date="2014" name="PLoS Genet.">
        <title>Phylogenetically driven sequencing of extremely halophilic archaea reveals strategies for static and dynamic osmo-response.</title>
        <authorList>
            <person name="Becker E.A."/>
            <person name="Seitzer P.M."/>
            <person name="Tritt A."/>
            <person name="Larsen D."/>
            <person name="Krusor M."/>
            <person name="Yao A.I."/>
            <person name="Wu D."/>
            <person name="Madern D."/>
            <person name="Eisen J.A."/>
            <person name="Darling A.E."/>
            <person name="Facciotti M.T."/>
        </authorList>
    </citation>
    <scope>NUCLEOTIDE SEQUENCE [LARGE SCALE GENOMIC DNA]</scope>
    <source>
        <strain evidence="3 6">SP2</strain>
    </source>
</reference>
<dbReference type="EMBL" id="CP003377">
    <property type="protein sequence ID" value="AFZ73791.1"/>
    <property type="molecule type" value="Genomic_DNA"/>
</dbReference>
<dbReference type="Proteomes" id="UP000011613">
    <property type="component" value="Unassembled WGS sequence"/>
</dbReference>
<evidence type="ECO:0000313" key="3">
    <source>
        <dbReference type="EMBL" id="ELY65277.1"/>
    </source>
</evidence>
<dbReference type="KEGG" id="nge:Natgr_2642"/>
<keyword evidence="5" id="KW-1185">Reference proteome</keyword>
<protein>
    <submittedName>
        <fullName evidence="2">Uncharacterized protein</fullName>
    </submittedName>
</protein>
<dbReference type="Proteomes" id="UP000010468">
    <property type="component" value="Chromosome"/>
</dbReference>
<dbReference type="STRING" id="797304.Natgr_2642"/>
<sequence>MTNRDAGDREDPCEGLDEVESPVTEVRPTTESVGESVPVGDASAAGESDDSELDELESPASEVRPVAEQDVDIGEGGRDE</sequence>
<dbReference type="GeneID" id="14208508"/>
<proteinExistence type="predicted"/>
<evidence type="ECO:0000313" key="5">
    <source>
        <dbReference type="Proteomes" id="UP000010468"/>
    </source>
</evidence>
<reference evidence="5" key="1">
    <citation type="submission" date="2012-03" db="EMBL/GenBank/DDBJ databases">
        <title>Complete sequence of Natronobacterium gregoryi SP2.</title>
        <authorList>
            <person name="Lucas S."/>
            <person name="Han J."/>
            <person name="Lapidus A."/>
            <person name="Cheng J.-F."/>
            <person name="Goodwin L."/>
            <person name="Pitluck S."/>
            <person name="Peters L."/>
            <person name="Mikhailova N."/>
            <person name="Teshima H."/>
            <person name="Detter J.C."/>
            <person name="Han C."/>
            <person name="Tapia R."/>
            <person name="Land M."/>
            <person name="Hauser L."/>
            <person name="Kyrpides N."/>
            <person name="Ivanova N."/>
            <person name="Pagani I."/>
            <person name="Sproer C."/>
            <person name="Anderson I."/>
            <person name="Woyke T."/>
        </authorList>
    </citation>
    <scope>NUCLEOTIDE SEQUENCE [LARGE SCALE GENOMIC DNA]</scope>
    <source>
        <strain evidence="5">ATCC 43098 / CCM 3738 / NCIMB 2189 / SP2</strain>
    </source>
</reference>
<dbReference type="RefSeq" id="WP_005580427.1">
    <property type="nucleotide sequence ID" value="NC_019792.1"/>
</dbReference>
<name>L0AJ12_NATGS</name>
<dbReference type="AlphaFoldDB" id="L0AJ12"/>
<evidence type="ECO:0000313" key="7">
    <source>
        <dbReference type="Proteomes" id="UP000234484"/>
    </source>
</evidence>
<evidence type="ECO:0000256" key="1">
    <source>
        <dbReference type="SAM" id="MobiDB-lite"/>
    </source>
</evidence>
<gene>
    <name evidence="2" type="ordered locus">Natgr_2642</name>
    <name evidence="3" type="ORF">C490_13750</name>
    <name evidence="4" type="ORF">CYV19_15940</name>
</gene>
<feature type="region of interest" description="Disordered" evidence="1">
    <location>
        <begin position="1"/>
        <end position="80"/>
    </location>
</feature>
<evidence type="ECO:0000313" key="4">
    <source>
        <dbReference type="EMBL" id="PLK19234.1"/>
    </source>
</evidence>